<name>A0A9P8YK27_9PEZI</name>
<feature type="region of interest" description="Disordered" evidence="1">
    <location>
        <begin position="1"/>
        <end position="21"/>
    </location>
</feature>
<reference evidence="2" key="1">
    <citation type="journal article" date="2021" name="Nat. Commun.">
        <title>Genetic determinants of endophytism in the Arabidopsis root mycobiome.</title>
        <authorList>
            <person name="Mesny F."/>
            <person name="Miyauchi S."/>
            <person name="Thiergart T."/>
            <person name="Pickel B."/>
            <person name="Atanasova L."/>
            <person name="Karlsson M."/>
            <person name="Huettel B."/>
            <person name="Barry K.W."/>
            <person name="Haridas S."/>
            <person name="Chen C."/>
            <person name="Bauer D."/>
            <person name="Andreopoulos W."/>
            <person name="Pangilinan J."/>
            <person name="LaButti K."/>
            <person name="Riley R."/>
            <person name="Lipzen A."/>
            <person name="Clum A."/>
            <person name="Drula E."/>
            <person name="Henrissat B."/>
            <person name="Kohler A."/>
            <person name="Grigoriev I.V."/>
            <person name="Martin F.M."/>
            <person name="Hacquard S."/>
        </authorList>
    </citation>
    <scope>NUCLEOTIDE SEQUENCE</scope>
    <source>
        <strain evidence="2">MPI-CAGE-CH-0230</strain>
    </source>
</reference>
<dbReference type="Proteomes" id="UP000756346">
    <property type="component" value="Unassembled WGS sequence"/>
</dbReference>
<accession>A0A9P8YK27</accession>
<organism evidence="2 3">
    <name type="scientific">Microdochium trichocladiopsis</name>
    <dbReference type="NCBI Taxonomy" id="1682393"/>
    <lineage>
        <taxon>Eukaryota</taxon>
        <taxon>Fungi</taxon>
        <taxon>Dikarya</taxon>
        <taxon>Ascomycota</taxon>
        <taxon>Pezizomycotina</taxon>
        <taxon>Sordariomycetes</taxon>
        <taxon>Xylariomycetidae</taxon>
        <taxon>Xylariales</taxon>
        <taxon>Microdochiaceae</taxon>
        <taxon>Microdochium</taxon>
    </lineage>
</organism>
<dbReference type="AlphaFoldDB" id="A0A9P8YK27"/>
<evidence type="ECO:0000256" key="1">
    <source>
        <dbReference type="SAM" id="MobiDB-lite"/>
    </source>
</evidence>
<proteinExistence type="predicted"/>
<protein>
    <submittedName>
        <fullName evidence="2">Uncharacterized protein</fullName>
    </submittedName>
</protein>
<gene>
    <name evidence="2" type="ORF">B0I36DRAFT_310742</name>
</gene>
<dbReference type="GeneID" id="70181836"/>
<sequence>MRPGERLPPCQLDKSVPSRLQPLHQETQTLDVGGRCALNHHPPGPRRIHSVSLAAQSERRVQEHAVPLTVSPEDDAPTWTLSLHHLLQASIFILVSPLPSSHPLVLAVHPAFTVVVYVPASSQRETHTHTPLLTIPIQPPTRFSLNTAPRRRQPSS</sequence>
<keyword evidence="3" id="KW-1185">Reference proteome</keyword>
<feature type="region of interest" description="Disordered" evidence="1">
    <location>
        <begin position="128"/>
        <end position="156"/>
    </location>
</feature>
<evidence type="ECO:0000313" key="2">
    <source>
        <dbReference type="EMBL" id="KAH7040465.1"/>
    </source>
</evidence>
<dbReference type="RefSeq" id="XP_046018520.1">
    <property type="nucleotide sequence ID" value="XM_046152290.1"/>
</dbReference>
<dbReference type="EMBL" id="JAGTJQ010000001">
    <property type="protein sequence ID" value="KAH7040465.1"/>
    <property type="molecule type" value="Genomic_DNA"/>
</dbReference>
<comment type="caution">
    <text evidence="2">The sequence shown here is derived from an EMBL/GenBank/DDBJ whole genome shotgun (WGS) entry which is preliminary data.</text>
</comment>
<evidence type="ECO:0000313" key="3">
    <source>
        <dbReference type="Proteomes" id="UP000756346"/>
    </source>
</evidence>